<protein>
    <submittedName>
        <fullName evidence="1">Fructose-2,6-bisphosphatase</fullName>
    </submittedName>
</protein>
<keyword evidence="2" id="KW-1185">Reference proteome</keyword>
<dbReference type="GO" id="GO:0005737">
    <property type="term" value="C:cytoplasm"/>
    <property type="evidence" value="ECO:0007669"/>
    <property type="project" value="TreeGrafter"/>
</dbReference>
<dbReference type="EMBL" id="CP014228">
    <property type="protein sequence ID" value="AMD86625.1"/>
    <property type="molecule type" value="Genomic_DNA"/>
</dbReference>
<dbReference type="STRING" id="111015.AXF14_02215"/>
<dbReference type="Gene3D" id="3.40.50.1240">
    <property type="entry name" value="Phosphoglycerate mutase-like"/>
    <property type="match status" value="1"/>
</dbReference>
<gene>
    <name evidence="1" type="ORF">AXF14_02215</name>
</gene>
<reference evidence="2" key="1">
    <citation type="submission" date="2016-02" db="EMBL/GenBank/DDBJ databases">
        <authorList>
            <person name="Holder M.E."/>
            <person name="Ajami N.J."/>
            <person name="Petrosino J.F."/>
        </authorList>
    </citation>
    <scope>NUCLEOTIDE SEQUENCE [LARGE SCALE GENOMIC DNA]</scope>
    <source>
        <strain evidence="2">CCUG 36733</strain>
    </source>
</reference>
<evidence type="ECO:0000313" key="1">
    <source>
        <dbReference type="EMBL" id="AMD86625.1"/>
    </source>
</evidence>
<accession>A0A0X8JD06</accession>
<proteinExistence type="predicted"/>
<organism evidence="1 2">
    <name type="scientific">Actinomyces radicidentis</name>
    <dbReference type="NCBI Taxonomy" id="111015"/>
    <lineage>
        <taxon>Bacteria</taxon>
        <taxon>Bacillati</taxon>
        <taxon>Actinomycetota</taxon>
        <taxon>Actinomycetes</taxon>
        <taxon>Actinomycetales</taxon>
        <taxon>Actinomycetaceae</taxon>
        <taxon>Actinomyces</taxon>
    </lineage>
</organism>
<dbReference type="AlphaFoldDB" id="A0A0X8JD06"/>
<dbReference type="KEGG" id="ard:AXF14_02215"/>
<dbReference type="SUPFAM" id="SSF53254">
    <property type="entry name" value="Phosphoglycerate mutase-like"/>
    <property type="match status" value="1"/>
</dbReference>
<dbReference type="Pfam" id="PF00300">
    <property type="entry name" value="His_Phos_1"/>
    <property type="match status" value="1"/>
</dbReference>
<dbReference type="CDD" id="cd07067">
    <property type="entry name" value="HP_PGM_like"/>
    <property type="match status" value="1"/>
</dbReference>
<evidence type="ECO:0000313" key="2">
    <source>
        <dbReference type="Proteomes" id="UP000065220"/>
    </source>
</evidence>
<dbReference type="RefSeq" id="WP_067940361.1">
    <property type="nucleotide sequence ID" value="NZ_CAUSVG010000025.1"/>
</dbReference>
<dbReference type="Proteomes" id="UP000065220">
    <property type="component" value="Chromosome"/>
</dbReference>
<dbReference type="InterPro" id="IPR050275">
    <property type="entry name" value="PGM_Phosphatase"/>
</dbReference>
<dbReference type="GO" id="GO:0016791">
    <property type="term" value="F:phosphatase activity"/>
    <property type="evidence" value="ECO:0007669"/>
    <property type="project" value="TreeGrafter"/>
</dbReference>
<dbReference type="PANTHER" id="PTHR48100">
    <property type="entry name" value="BROAD-SPECIFICITY PHOSPHATASE YOR283W-RELATED"/>
    <property type="match status" value="1"/>
</dbReference>
<dbReference type="PANTHER" id="PTHR48100:SF51">
    <property type="entry name" value="PHOSPHOGLYCERATE MUTASE"/>
    <property type="match status" value="1"/>
</dbReference>
<dbReference type="InterPro" id="IPR029033">
    <property type="entry name" value="His_PPase_superfam"/>
</dbReference>
<dbReference type="OrthoDB" id="3215466at2"/>
<sequence length="232" mass="25426">MARTTIHLMRHGEVHNPEGVLYGRMSGYHLSGLGHRMAAQVADVLTASDHDIAAVITSPLERARETGAPTAAAYGLTATTDPRLIEAGNHFEGVAVNRNRWVLAHPEHWRYYLNPARPSWGEPYTEIVERMSGAIRDAIGQVEGREALLVSHQLPVWTTRLWLEGRSYLHDPRRRQCSLASLTSLTFDGRTLVGLAYWEPAGDLLRSAEDMVPGTSAAAEKIGDGSVAGNRA</sequence>
<name>A0A0X8JD06_ACTRD</name>
<dbReference type="InterPro" id="IPR013078">
    <property type="entry name" value="His_Pase_superF_clade-1"/>
</dbReference>
<dbReference type="SMART" id="SM00855">
    <property type="entry name" value="PGAM"/>
    <property type="match status" value="1"/>
</dbReference>